<dbReference type="OrthoDB" id="58297at2759"/>
<dbReference type="Proteomes" id="UP000759537">
    <property type="component" value="Unassembled WGS sequence"/>
</dbReference>
<dbReference type="Pfam" id="PF01738">
    <property type="entry name" value="DLH"/>
    <property type="match status" value="2"/>
</dbReference>
<reference evidence="2" key="2">
    <citation type="journal article" date="2020" name="Nat. Commun.">
        <title>Large-scale genome sequencing of mycorrhizal fungi provides insights into the early evolution of symbiotic traits.</title>
        <authorList>
            <person name="Miyauchi S."/>
            <person name="Kiss E."/>
            <person name="Kuo A."/>
            <person name="Drula E."/>
            <person name="Kohler A."/>
            <person name="Sanchez-Garcia M."/>
            <person name="Morin E."/>
            <person name="Andreopoulos B."/>
            <person name="Barry K.W."/>
            <person name="Bonito G."/>
            <person name="Buee M."/>
            <person name="Carver A."/>
            <person name="Chen C."/>
            <person name="Cichocki N."/>
            <person name="Clum A."/>
            <person name="Culley D."/>
            <person name="Crous P.W."/>
            <person name="Fauchery L."/>
            <person name="Girlanda M."/>
            <person name="Hayes R.D."/>
            <person name="Keri Z."/>
            <person name="LaButti K."/>
            <person name="Lipzen A."/>
            <person name="Lombard V."/>
            <person name="Magnuson J."/>
            <person name="Maillard F."/>
            <person name="Murat C."/>
            <person name="Nolan M."/>
            <person name="Ohm R.A."/>
            <person name="Pangilinan J."/>
            <person name="Pereira M.F."/>
            <person name="Perotto S."/>
            <person name="Peter M."/>
            <person name="Pfister S."/>
            <person name="Riley R."/>
            <person name="Sitrit Y."/>
            <person name="Stielow J.B."/>
            <person name="Szollosi G."/>
            <person name="Zifcakova L."/>
            <person name="Stursova M."/>
            <person name="Spatafora J.W."/>
            <person name="Tedersoo L."/>
            <person name="Vaario L.M."/>
            <person name="Yamada A."/>
            <person name="Yan M."/>
            <person name="Wang P."/>
            <person name="Xu J."/>
            <person name="Bruns T."/>
            <person name="Baldrian P."/>
            <person name="Vilgalys R."/>
            <person name="Dunand C."/>
            <person name="Henrissat B."/>
            <person name="Grigoriev I.V."/>
            <person name="Hibbett D."/>
            <person name="Nagy L.G."/>
            <person name="Martin F.M."/>
        </authorList>
    </citation>
    <scope>NUCLEOTIDE SEQUENCE</scope>
    <source>
        <strain evidence="2">Prilba</strain>
    </source>
</reference>
<dbReference type="SUPFAM" id="SSF53474">
    <property type="entry name" value="alpha/beta-Hydrolases"/>
    <property type="match status" value="1"/>
</dbReference>
<gene>
    <name evidence="2" type="ORF">DFH94DRAFT_692228</name>
</gene>
<dbReference type="GO" id="GO:0016787">
    <property type="term" value="F:hydrolase activity"/>
    <property type="evidence" value="ECO:0007669"/>
    <property type="project" value="UniProtKB-KW"/>
</dbReference>
<sequence length="296" mass="32361">MLITKDFHDVPAKLAKNEKPIRIFVISPKVPGYPQAKFPGVVVFSEIYQVTGPVERFAGQIASHGYVVACPSSFHEFEGPEAIPYDVEGTDRGNKYKAMTVVEKEVAAYDEDATLAVDLLASLPNCNGRIASEEKKFLRVAMCSDVLHLATGMCLGGHLAFRAAFDPRVLSAVCFFATDIHGATLGRGGDDSLARVRAGELSGKGELVMIFGKQDTHVPRAGRDLIRKTLEDASVPVSFLEVQAQHAFIRDESSKGRWDAALTRSLFSFMMEVFERTVGRDLGPKIERGEGVEHVC</sequence>
<comment type="caution">
    <text evidence="2">The sequence shown here is derived from an EMBL/GenBank/DDBJ whole genome shotgun (WGS) entry which is preliminary data.</text>
</comment>
<accession>A0A9P5MXM0</accession>
<dbReference type="EMBL" id="WHVB01000007">
    <property type="protein sequence ID" value="KAF8481198.1"/>
    <property type="molecule type" value="Genomic_DNA"/>
</dbReference>
<feature type="domain" description="Dienelactone hydrolase" evidence="1">
    <location>
        <begin position="150"/>
        <end position="274"/>
    </location>
</feature>
<evidence type="ECO:0000259" key="1">
    <source>
        <dbReference type="Pfam" id="PF01738"/>
    </source>
</evidence>
<feature type="domain" description="Dienelactone hydrolase" evidence="1">
    <location>
        <begin position="35"/>
        <end position="131"/>
    </location>
</feature>
<dbReference type="AlphaFoldDB" id="A0A9P5MXM0"/>
<dbReference type="Gene3D" id="3.40.50.1820">
    <property type="entry name" value="alpha/beta hydrolase"/>
    <property type="match status" value="1"/>
</dbReference>
<keyword evidence="2" id="KW-0378">Hydrolase</keyword>
<protein>
    <submittedName>
        <fullName evidence="2">Dienelactone hydrolase</fullName>
    </submittedName>
</protein>
<organism evidence="2 3">
    <name type="scientific">Russula ochroleuca</name>
    <dbReference type="NCBI Taxonomy" id="152965"/>
    <lineage>
        <taxon>Eukaryota</taxon>
        <taxon>Fungi</taxon>
        <taxon>Dikarya</taxon>
        <taxon>Basidiomycota</taxon>
        <taxon>Agaricomycotina</taxon>
        <taxon>Agaricomycetes</taxon>
        <taxon>Russulales</taxon>
        <taxon>Russulaceae</taxon>
        <taxon>Russula</taxon>
    </lineage>
</organism>
<dbReference type="PANTHER" id="PTHR47562:SF2">
    <property type="entry name" value="CARBOXYMETHYLENEBUTENOLIDASE-RELATED"/>
    <property type="match status" value="1"/>
</dbReference>
<name>A0A9P5MXM0_9AGAM</name>
<proteinExistence type="predicted"/>
<evidence type="ECO:0000313" key="3">
    <source>
        <dbReference type="Proteomes" id="UP000759537"/>
    </source>
</evidence>
<dbReference type="InterPro" id="IPR002925">
    <property type="entry name" value="Dienelactn_hydro"/>
</dbReference>
<evidence type="ECO:0000313" key="2">
    <source>
        <dbReference type="EMBL" id="KAF8481198.1"/>
    </source>
</evidence>
<keyword evidence="3" id="KW-1185">Reference proteome</keyword>
<dbReference type="PANTHER" id="PTHR47562">
    <property type="match status" value="1"/>
</dbReference>
<reference evidence="2" key="1">
    <citation type="submission" date="2019-10" db="EMBL/GenBank/DDBJ databases">
        <authorList>
            <consortium name="DOE Joint Genome Institute"/>
            <person name="Kuo A."/>
            <person name="Miyauchi S."/>
            <person name="Kiss E."/>
            <person name="Drula E."/>
            <person name="Kohler A."/>
            <person name="Sanchez-Garcia M."/>
            <person name="Andreopoulos B."/>
            <person name="Barry K.W."/>
            <person name="Bonito G."/>
            <person name="Buee M."/>
            <person name="Carver A."/>
            <person name="Chen C."/>
            <person name="Cichocki N."/>
            <person name="Clum A."/>
            <person name="Culley D."/>
            <person name="Crous P.W."/>
            <person name="Fauchery L."/>
            <person name="Girlanda M."/>
            <person name="Hayes R."/>
            <person name="Keri Z."/>
            <person name="LaButti K."/>
            <person name="Lipzen A."/>
            <person name="Lombard V."/>
            <person name="Magnuson J."/>
            <person name="Maillard F."/>
            <person name="Morin E."/>
            <person name="Murat C."/>
            <person name="Nolan M."/>
            <person name="Ohm R."/>
            <person name="Pangilinan J."/>
            <person name="Pereira M."/>
            <person name="Perotto S."/>
            <person name="Peter M."/>
            <person name="Riley R."/>
            <person name="Sitrit Y."/>
            <person name="Stielow B."/>
            <person name="Szollosi G."/>
            <person name="Zifcakova L."/>
            <person name="Stursova M."/>
            <person name="Spatafora J.W."/>
            <person name="Tedersoo L."/>
            <person name="Vaario L.-M."/>
            <person name="Yamada A."/>
            <person name="Yan M."/>
            <person name="Wang P."/>
            <person name="Xu J."/>
            <person name="Bruns T."/>
            <person name="Baldrian P."/>
            <person name="Vilgalys R."/>
            <person name="Henrissat B."/>
            <person name="Grigoriev I.V."/>
            <person name="Hibbett D."/>
            <person name="Nagy L.G."/>
            <person name="Martin F.M."/>
        </authorList>
    </citation>
    <scope>NUCLEOTIDE SEQUENCE</scope>
    <source>
        <strain evidence="2">Prilba</strain>
    </source>
</reference>
<dbReference type="InterPro" id="IPR029058">
    <property type="entry name" value="AB_hydrolase_fold"/>
</dbReference>